<name>A0A1X7BVW9_9RHOB</name>
<accession>A0A1X7BVW9</accession>
<dbReference type="EMBL" id="FWXB01000016">
    <property type="protein sequence ID" value="SMC13787.1"/>
    <property type="molecule type" value="Genomic_DNA"/>
</dbReference>
<proteinExistence type="predicted"/>
<dbReference type="RefSeq" id="WP_306372163.1">
    <property type="nucleotide sequence ID" value="NZ_FWXB01000016.1"/>
</dbReference>
<gene>
    <name evidence="1" type="ORF">ROA7745_03647</name>
</gene>
<evidence type="ECO:0008006" key="3">
    <source>
        <dbReference type="Google" id="ProtNLM"/>
    </source>
</evidence>
<keyword evidence="2" id="KW-1185">Reference proteome</keyword>
<protein>
    <recommendedName>
        <fullName evidence="3">DUF995 domain-containing protein</fullName>
    </recommendedName>
</protein>
<organism evidence="1 2">
    <name type="scientific">Roseovarius aestuarii</name>
    <dbReference type="NCBI Taxonomy" id="475083"/>
    <lineage>
        <taxon>Bacteria</taxon>
        <taxon>Pseudomonadati</taxon>
        <taxon>Pseudomonadota</taxon>
        <taxon>Alphaproteobacteria</taxon>
        <taxon>Rhodobacterales</taxon>
        <taxon>Roseobacteraceae</taxon>
        <taxon>Roseovarius</taxon>
    </lineage>
</organism>
<reference evidence="1 2" key="1">
    <citation type="submission" date="2017-03" db="EMBL/GenBank/DDBJ databases">
        <authorList>
            <person name="Afonso C.L."/>
            <person name="Miller P.J."/>
            <person name="Scott M.A."/>
            <person name="Spackman E."/>
            <person name="Goraichik I."/>
            <person name="Dimitrov K.M."/>
            <person name="Suarez D.L."/>
            <person name="Swayne D.E."/>
        </authorList>
    </citation>
    <scope>NUCLEOTIDE SEQUENCE [LARGE SCALE GENOMIC DNA]</scope>
    <source>
        <strain evidence="1 2">CECT 7745</strain>
    </source>
</reference>
<dbReference type="AlphaFoldDB" id="A0A1X7BVW9"/>
<sequence>MTGIGTTALSDAPMTAAEFDAYTRDKTFFYGSQGQPYGAEEYLSDRRVIWSFLDGKCENGTWYQEGEHICFVYENKPDPQCWSFRRSSGGLVAIFESDPDQTVLYEVKKSREALTCLGPEVGA</sequence>
<dbReference type="Proteomes" id="UP000193224">
    <property type="component" value="Unassembled WGS sequence"/>
</dbReference>
<evidence type="ECO:0000313" key="1">
    <source>
        <dbReference type="EMBL" id="SMC13787.1"/>
    </source>
</evidence>
<evidence type="ECO:0000313" key="2">
    <source>
        <dbReference type="Proteomes" id="UP000193224"/>
    </source>
</evidence>